<dbReference type="AlphaFoldDB" id="A0A835CGL1"/>
<sequence>MAMLLYLFFHILSGAWLTLGVPEEAKVAVIDVTMNVLGAESYRVYNVIEECSVFSGSVMCNRVAYSVMWVVDGIFVVKPPEEDDVDKVGKNDNLADVLGKDAVVLETTLAGDRAILAIRNLEGSSACEKFDTSFMFGVPP</sequence>
<feature type="signal peptide" evidence="1">
    <location>
        <begin position="1"/>
        <end position="20"/>
    </location>
</feature>
<evidence type="ECO:0000313" key="2">
    <source>
        <dbReference type="EMBL" id="KAF7841364.1"/>
    </source>
</evidence>
<reference evidence="2" key="1">
    <citation type="submission" date="2020-09" db="EMBL/GenBank/DDBJ databases">
        <title>Genome-Enabled Discovery of Anthraquinone Biosynthesis in Senna tora.</title>
        <authorList>
            <person name="Kang S.-H."/>
            <person name="Pandey R.P."/>
            <person name="Lee C.-M."/>
            <person name="Sim J.-S."/>
            <person name="Jeong J.-T."/>
            <person name="Choi B.-S."/>
            <person name="Jung M."/>
            <person name="Ginzburg D."/>
            <person name="Zhao K."/>
            <person name="Won S.Y."/>
            <person name="Oh T.-J."/>
            <person name="Yu Y."/>
            <person name="Kim N.-H."/>
            <person name="Lee O.R."/>
            <person name="Lee T.-H."/>
            <person name="Bashyal P."/>
            <person name="Kim T.-S."/>
            <person name="Lee W.-H."/>
            <person name="Kawkins C."/>
            <person name="Kim C.-K."/>
            <person name="Kim J.S."/>
            <person name="Ahn B.O."/>
            <person name="Rhee S.Y."/>
            <person name="Sohng J.K."/>
        </authorList>
    </citation>
    <scope>NUCLEOTIDE SEQUENCE</scope>
    <source>
        <tissue evidence="2">Leaf</tissue>
    </source>
</reference>
<comment type="caution">
    <text evidence="2">The sequence shown here is derived from an EMBL/GenBank/DDBJ whole genome shotgun (WGS) entry which is preliminary data.</text>
</comment>
<protein>
    <submittedName>
        <fullName evidence="2">Uncharacterized protein</fullName>
    </submittedName>
</protein>
<proteinExistence type="predicted"/>
<gene>
    <name evidence="2" type="ORF">G2W53_003662</name>
</gene>
<keyword evidence="1" id="KW-0732">Signal</keyword>
<accession>A0A835CGL1</accession>
<keyword evidence="3" id="KW-1185">Reference proteome</keyword>
<dbReference type="Proteomes" id="UP000634136">
    <property type="component" value="Unassembled WGS sequence"/>
</dbReference>
<evidence type="ECO:0000313" key="3">
    <source>
        <dbReference type="Proteomes" id="UP000634136"/>
    </source>
</evidence>
<evidence type="ECO:0000256" key="1">
    <source>
        <dbReference type="SAM" id="SignalP"/>
    </source>
</evidence>
<dbReference type="EMBL" id="JAAIUW010000002">
    <property type="protein sequence ID" value="KAF7841364.1"/>
    <property type="molecule type" value="Genomic_DNA"/>
</dbReference>
<organism evidence="2 3">
    <name type="scientific">Senna tora</name>
    <dbReference type="NCBI Taxonomy" id="362788"/>
    <lineage>
        <taxon>Eukaryota</taxon>
        <taxon>Viridiplantae</taxon>
        <taxon>Streptophyta</taxon>
        <taxon>Embryophyta</taxon>
        <taxon>Tracheophyta</taxon>
        <taxon>Spermatophyta</taxon>
        <taxon>Magnoliopsida</taxon>
        <taxon>eudicotyledons</taxon>
        <taxon>Gunneridae</taxon>
        <taxon>Pentapetalae</taxon>
        <taxon>rosids</taxon>
        <taxon>fabids</taxon>
        <taxon>Fabales</taxon>
        <taxon>Fabaceae</taxon>
        <taxon>Caesalpinioideae</taxon>
        <taxon>Cassia clade</taxon>
        <taxon>Senna</taxon>
    </lineage>
</organism>
<name>A0A835CGL1_9FABA</name>
<feature type="chain" id="PRO_5033028721" evidence="1">
    <location>
        <begin position="21"/>
        <end position="140"/>
    </location>
</feature>